<dbReference type="GO" id="GO:0033920">
    <property type="term" value="F:6-phospho-beta-galactosidase activity"/>
    <property type="evidence" value="ECO:0007669"/>
    <property type="project" value="UniProtKB-EC"/>
</dbReference>
<keyword evidence="3 5" id="KW-0326">Glycosidase</keyword>
<sequence>MDFSFLRPLEKEDAGRCLPFLWGVATSPYQHEGGYNGPGEPQNNWAWAEAAARVERSGEAVGFWKRAESFLEEVARLGLNAFRMGIGWERVQPVRFLHSQKRAARMVPPFDQEALDRYAAILAYCRKLGLEPVVTLHHFTHPAWLGPDAWLSDGTVVAFEKFVHKTVSYFLKVLPADYGCPPPRFYLTINEPNVLALCGYFFPLFPVTQTHGLRAMLGALARLLEAHVRAFDCIHELYQGLGLYPWVSLNLHASNLYWLDMAWWDLLHAGPLGLKPDQAFAYLKDRARSLERRLKKELSLRFPLSQRILGDWFRCLHHGIAHLLPSERCWRRLVRLLGSRPSPPLDFVAFDYYLPLVEDWFHRPRLKEFGGLKGKNWAQRLASLCTVRWWEWPCRASALEWFVTQLAEFGLPLLVAENGMAERATERARPDGVSRSEYIIQHVRELVRLRREGHPLFGYFYWSLVDNYEWGTYEPEFGLFSLSPEGRLQEKTSGSDGDSAAEVFAQEVAKAQELVGV</sequence>
<dbReference type="EMBL" id="CAJNOB010000007">
    <property type="protein sequence ID" value="CAF0694006.1"/>
    <property type="molecule type" value="Genomic_DNA"/>
</dbReference>
<dbReference type="InterPro" id="IPR017853">
    <property type="entry name" value="GH"/>
</dbReference>
<dbReference type="SUPFAM" id="SSF51445">
    <property type="entry name" value="(Trans)glycosidases"/>
    <property type="match status" value="1"/>
</dbReference>
<evidence type="ECO:0000256" key="2">
    <source>
        <dbReference type="ARBA" id="ARBA00022801"/>
    </source>
</evidence>
<dbReference type="GO" id="GO:0008422">
    <property type="term" value="F:beta-glucosidase activity"/>
    <property type="evidence" value="ECO:0007669"/>
    <property type="project" value="TreeGrafter"/>
</dbReference>
<dbReference type="GO" id="GO:0016052">
    <property type="term" value="P:carbohydrate catabolic process"/>
    <property type="evidence" value="ECO:0007669"/>
    <property type="project" value="TreeGrafter"/>
</dbReference>
<dbReference type="PRINTS" id="PR00131">
    <property type="entry name" value="GLHYDRLASE1"/>
</dbReference>
<dbReference type="EC" id="3.2.1.85" evidence="5"/>
<gene>
    <name evidence="5" type="ORF">MPNT_150046</name>
</gene>
<accession>A0A8J2BS36</accession>
<proteinExistence type="inferred from homology"/>
<comment type="caution">
    <text evidence="5">The sequence shown here is derived from an EMBL/GenBank/DDBJ whole genome shotgun (WGS) entry which is preliminary data.</text>
</comment>
<evidence type="ECO:0000313" key="5">
    <source>
        <dbReference type="EMBL" id="CAF0694006.1"/>
    </source>
</evidence>
<protein>
    <submittedName>
        <fullName evidence="5">6-phospho-beta-galactosidase</fullName>
        <ecNumber evidence="5">3.2.1.85</ecNumber>
    </submittedName>
</protein>
<dbReference type="PANTHER" id="PTHR10353:SF36">
    <property type="entry name" value="LP05116P"/>
    <property type="match status" value="1"/>
</dbReference>
<reference evidence="5" key="1">
    <citation type="submission" date="2021-02" db="EMBL/GenBank/DDBJ databases">
        <authorList>
            <person name="Cremers G."/>
            <person name="Picone N."/>
        </authorList>
    </citation>
    <scope>NUCLEOTIDE SEQUENCE</scope>
    <source>
        <strain evidence="5">PQ17</strain>
    </source>
</reference>
<dbReference type="Proteomes" id="UP000663859">
    <property type="component" value="Unassembled WGS sequence"/>
</dbReference>
<evidence type="ECO:0000256" key="4">
    <source>
        <dbReference type="RuleBase" id="RU003690"/>
    </source>
</evidence>
<keyword evidence="2 5" id="KW-0378">Hydrolase</keyword>
<dbReference type="Pfam" id="PF00232">
    <property type="entry name" value="Glyco_hydro_1"/>
    <property type="match status" value="2"/>
</dbReference>
<evidence type="ECO:0000256" key="1">
    <source>
        <dbReference type="ARBA" id="ARBA00010838"/>
    </source>
</evidence>
<dbReference type="PANTHER" id="PTHR10353">
    <property type="entry name" value="GLYCOSYL HYDROLASE"/>
    <property type="match status" value="1"/>
</dbReference>
<organism evidence="5 6">
    <name type="scientific">Candidatus Methylacidithermus pantelleriae</name>
    <dbReference type="NCBI Taxonomy" id="2744239"/>
    <lineage>
        <taxon>Bacteria</taxon>
        <taxon>Pseudomonadati</taxon>
        <taxon>Verrucomicrobiota</taxon>
        <taxon>Methylacidiphilae</taxon>
        <taxon>Methylacidiphilales</taxon>
        <taxon>Methylacidiphilaceae</taxon>
        <taxon>Candidatus Methylacidithermus</taxon>
    </lineage>
</organism>
<dbReference type="GO" id="GO:0005829">
    <property type="term" value="C:cytosol"/>
    <property type="evidence" value="ECO:0007669"/>
    <property type="project" value="TreeGrafter"/>
</dbReference>
<keyword evidence="6" id="KW-1185">Reference proteome</keyword>
<dbReference type="AlphaFoldDB" id="A0A8J2BS36"/>
<dbReference type="InterPro" id="IPR001360">
    <property type="entry name" value="Glyco_hydro_1"/>
</dbReference>
<evidence type="ECO:0000256" key="3">
    <source>
        <dbReference type="ARBA" id="ARBA00023295"/>
    </source>
</evidence>
<name>A0A8J2BS36_9BACT</name>
<dbReference type="RefSeq" id="WP_214096249.1">
    <property type="nucleotide sequence ID" value="NZ_CAJNOB010000007.1"/>
</dbReference>
<dbReference type="Gene3D" id="3.20.20.80">
    <property type="entry name" value="Glycosidases"/>
    <property type="match status" value="1"/>
</dbReference>
<evidence type="ECO:0000313" key="6">
    <source>
        <dbReference type="Proteomes" id="UP000663859"/>
    </source>
</evidence>
<comment type="similarity">
    <text evidence="1 4">Belongs to the glycosyl hydrolase 1 family.</text>
</comment>